<gene>
    <name evidence="1" type="ORF">H9636_16175</name>
</gene>
<dbReference type="Proteomes" id="UP000640930">
    <property type="component" value="Unassembled WGS sequence"/>
</dbReference>
<evidence type="ECO:0000313" key="2">
    <source>
        <dbReference type="Proteomes" id="UP000640930"/>
    </source>
</evidence>
<proteinExistence type="predicted"/>
<protein>
    <submittedName>
        <fullName evidence="1">Uncharacterized protein</fullName>
    </submittedName>
</protein>
<dbReference type="RefSeq" id="WP_191708595.1">
    <property type="nucleotide sequence ID" value="NZ_JACSQA010000032.1"/>
</dbReference>
<sequence length="115" mass="13053">MKVTVSKEVANAFEYLKEIRNYTSDNDLLTEHAEAIATKDWYDSLEPLNKVDLITFSKMLIEGYEVEQTPGEKVAELFKAKFGDGWGNYQDGVRYGIRKTLDTLNIKIPGVNDSV</sequence>
<reference evidence="1 2" key="1">
    <citation type="submission" date="2020-08" db="EMBL/GenBank/DDBJ databases">
        <title>A Genomic Blueprint of the Chicken Gut Microbiome.</title>
        <authorList>
            <person name="Gilroy R."/>
            <person name="Ravi A."/>
            <person name="Getino M."/>
            <person name="Pursley I."/>
            <person name="Horton D.L."/>
            <person name="Alikhan N.-F."/>
            <person name="Baker D."/>
            <person name="Gharbi K."/>
            <person name="Hall N."/>
            <person name="Watson M."/>
            <person name="Adriaenssens E.M."/>
            <person name="Foster-Nyarko E."/>
            <person name="Jarju S."/>
            <person name="Secka A."/>
            <person name="Antonio M."/>
            <person name="Oren A."/>
            <person name="Chaudhuri R."/>
            <person name="La Ragione R.M."/>
            <person name="Hildebrand F."/>
            <person name="Pallen M.J."/>
        </authorList>
    </citation>
    <scope>NUCLEOTIDE SEQUENCE [LARGE SCALE GENOMIC DNA]</scope>
    <source>
        <strain evidence="1 2">Re31</strain>
    </source>
</reference>
<dbReference type="EMBL" id="JACSQA010000032">
    <property type="protein sequence ID" value="MBD8028186.1"/>
    <property type="molecule type" value="Genomic_DNA"/>
</dbReference>
<name>A0ABR8XG49_9BACL</name>
<accession>A0ABR8XG49</accession>
<comment type="caution">
    <text evidence="1">The sequence shown here is derived from an EMBL/GenBank/DDBJ whole genome shotgun (WGS) entry which is preliminary data.</text>
</comment>
<organism evidence="1 2">
    <name type="scientific">Ureibacillus galli</name>
    <dbReference type="NCBI Taxonomy" id="2762222"/>
    <lineage>
        <taxon>Bacteria</taxon>
        <taxon>Bacillati</taxon>
        <taxon>Bacillota</taxon>
        <taxon>Bacilli</taxon>
        <taxon>Bacillales</taxon>
        <taxon>Caryophanaceae</taxon>
        <taxon>Ureibacillus</taxon>
    </lineage>
</organism>
<evidence type="ECO:0000313" key="1">
    <source>
        <dbReference type="EMBL" id="MBD8028186.1"/>
    </source>
</evidence>
<keyword evidence="2" id="KW-1185">Reference proteome</keyword>